<reference evidence="2 3" key="1">
    <citation type="submission" date="2020-03" db="EMBL/GenBank/DDBJ databases">
        <title>Complete genome sequence of Orbus sp. IPMB12 (BCRC 80908).</title>
        <authorList>
            <person name="Lo W.-S."/>
            <person name="Chang T.-H."/>
            <person name="Kuo C.-H."/>
        </authorList>
    </citation>
    <scope>NUCLEOTIDE SEQUENCE [LARGE SCALE GENOMIC DNA]</scope>
    <source>
        <strain evidence="2 3">IPMB12</strain>
    </source>
</reference>
<keyword evidence="3" id="KW-1185">Reference proteome</keyword>
<evidence type="ECO:0000259" key="1">
    <source>
        <dbReference type="Pfam" id="PF15542"/>
    </source>
</evidence>
<sequence>MIHYSKTGVHIVPARP</sequence>
<evidence type="ECO:0000313" key="2">
    <source>
        <dbReference type="EMBL" id="QIQ22483.1"/>
    </source>
</evidence>
<dbReference type="EMBL" id="CP050253">
    <property type="protein sequence ID" value="QIQ22483.1"/>
    <property type="molecule type" value="Genomic_DNA"/>
</dbReference>
<organism evidence="2 3">
    <name type="scientific">Zophobihabitans entericus</name>
    <dbReference type="NCBI Taxonomy" id="1635327"/>
    <lineage>
        <taxon>Bacteria</taxon>
        <taxon>Pseudomonadati</taxon>
        <taxon>Pseudomonadota</taxon>
        <taxon>Gammaproteobacteria</taxon>
        <taxon>Orbales</taxon>
        <taxon>Orbaceae</taxon>
        <taxon>Zophobihabitans</taxon>
    </lineage>
</organism>
<dbReference type="AlphaFoldDB" id="A0A6G9IE20"/>
<name>A0A6G9IE20_9GAMM</name>
<dbReference type="KEGG" id="orb:IPMB12_10270"/>
<feature type="domain" description="Bacterial toxin 50" evidence="1">
    <location>
        <begin position="1"/>
        <end position="13"/>
    </location>
</feature>
<evidence type="ECO:0000313" key="3">
    <source>
        <dbReference type="Proteomes" id="UP000501168"/>
    </source>
</evidence>
<gene>
    <name evidence="2" type="ORF">IPMB12_10270</name>
</gene>
<protein>
    <recommendedName>
        <fullName evidence="1">Bacterial toxin 50 domain-containing protein</fullName>
    </recommendedName>
</protein>
<dbReference type="Pfam" id="PF15542">
    <property type="entry name" value="Ntox50"/>
    <property type="match status" value="1"/>
</dbReference>
<dbReference type="InParanoid" id="A0A6G9IE20"/>
<accession>A0A6G9IE20</accession>
<dbReference type="Proteomes" id="UP000501168">
    <property type="component" value="Chromosome"/>
</dbReference>
<dbReference type="InterPro" id="IPR029100">
    <property type="entry name" value="Ntox50"/>
</dbReference>
<proteinExistence type="predicted"/>